<comment type="caution">
    <text evidence="1">The sequence shown here is derived from an EMBL/GenBank/DDBJ whole genome shotgun (WGS) entry which is preliminary data.</text>
</comment>
<evidence type="ECO:0000313" key="1">
    <source>
        <dbReference type="EMBL" id="KAK3289390.1"/>
    </source>
</evidence>
<name>A0AAE0H3M9_9CHLO</name>
<organism evidence="1 2">
    <name type="scientific">Cymbomonas tetramitiformis</name>
    <dbReference type="NCBI Taxonomy" id="36881"/>
    <lineage>
        <taxon>Eukaryota</taxon>
        <taxon>Viridiplantae</taxon>
        <taxon>Chlorophyta</taxon>
        <taxon>Pyramimonadophyceae</taxon>
        <taxon>Pyramimonadales</taxon>
        <taxon>Pyramimonadaceae</taxon>
        <taxon>Cymbomonas</taxon>
    </lineage>
</organism>
<feature type="non-terminal residue" evidence="1">
    <location>
        <position position="1"/>
    </location>
</feature>
<evidence type="ECO:0000313" key="2">
    <source>
        <dbReference type="Proteomes" id="UP001190700"/>
    </source>
</evidence>
<sequence length="169" mass="19820">VHTEMHALMWARALAAQETPQSFEDFDLAKFLTFWDFERSLSATQRRALLNEMRSQVVEAFYHRGQSQSGPPKSPEDWEPFYSQVMMRQQDKITKVLKKFEELQTYINEGMMRSCQKTSELQASHVARFGEPESDGELIEQYRQILAQIIGQPFMRAYTPARLEEYSVK</sequence>
<keyword evidence="2" id="KW-1185">Reference proteome</keyword>
<protein>
    <submittedName>
        <fullName evidence="1">Uncharacterized protein</fullName>
    </submittedName>
</protein>
<proteinExistence type="predicted"/>
<dbReference type="Proteomes" id="UP001190700">
    <property type="component" value="Unassembled WGS sequence"/>
</dbReference>
<gene>
    <name evidence="1" type="ORF">CYMTET_3189</name>
</gene>
<dbReference type="EMBL" id="LGRX02000153">
    <property type="protein sequence ID" value="KAK3289390.1"/>
    <property type="molecule type" value="Genomic_DNA"/>
</dbReference>
<accession>A0AAE0H3M9</accession>
<dbReference type="AlphaFoldDB" id="A0AAE0H3M9"/>
<reference evidence="1 2" key="1">
    <citation type="journal article" date="2015" name="Genome Biol. Evol.">
        <title>Comparative Genomics of a Bacterivorous Green Alga Reveals Evolutionary Causalities and Consequences of Phago-Mixotrophic Mode of Nutrition.</title>
        <authorList>
            <person name="Burns J.A."/>
            <person name="Paasch A."/>
            <person name="Narechania A."/>
            <person name="Kim E."/>
        </authorList>
    </citation>
    <scope>NUCLEOTIDE SEQUENCE [LARGE SCALE GENOMIC DNA]</scope>
    <source>
        <strain evidence="1 2">PLY_AMNH</strain>
    </source>
</reference>